<comment type="caution">
    <text evidence="4">The sequence shown here is derived from an EMBL/GenBank/DDBJ whole genome shotgun (WGS) entry which is preliminary data.</text>
</comment>
<evidence type="ECO:0000256" key="2">
    <source>
        <dbReference type="ARBA" id="ARBA00023002"/>
    </source>
</evidence>
<proteinExistence type="inferred from homology"/>
<dbReference type="GO" id="GO:0016491">
    <property type="term" value="F:oxidoreductase activity"/>
    <property type="evidence" value="ECO:0007669"/>
    <property type="project" value="UniProtKB-KW"/>
</dbReference>
<reference evidence="4 5" key="1">
    <citation type="submission" date="2019-02" db="EMBL/GenBank/DDBJ databases">
        <title>Deep-cultivation of Planctomycetes and their phenomic and genomic characterization uncovers novel biology.</title>
        <authorList>
            <person name="Wiegand S."/>
            <person name="Jogler M."/>
            <person name="Boedeker C."/>
            <person name="Pinto D."/>
            <person name="Vollmers J."/>
            <person name="Rivas-Marin E."/>
            <person name="Kohn T."/>
            <person name="Peeters S.H."/>
            <person name="Heuer A."/>
            <person name="Rast P."/>
            <person name="Oberbeckmann S."/>
            <person name="Bunk B."/>
            <person name="Jeske O."/>
            <person name="Meyerdierks A."/>
            <person name="Storesund J.E."/>
            <person name="Kallscheuer N."/>
            <person name="Luecker S."/>
            <person name="Lage O.M."/>
            <person name="Pohl T."/>
            <person name="Merkel B.J."/>
            <person name="Hornburger P."/>
            <person name="Mueller R.-W."/>
            <person name="Bruemmer F."/>
            <person name="Labrenz M."/>
            <person name="Spormann A.M."/>
            <person name="Op Den Camp H."/>
            <person name="Overmann J."/>
            <person name="Amann R."/>
            <person name="Jetten M.S.M."/>
            <person name="Mascher T."/>
            <person name="Medema M.H."/>
            <person name="Devos D.P."/>
            <person name="Kaster A.-K."/>
            <person name="Ovreas L."/>
            <person name="Rohde M."/>
            <person name="Galperin M.Y."/>
            <person name="Jogler C."/>
        </authorList>
    </citation>
    <scope>NUCLEOTIDE SEQUENCE [LARGE SCALE GENOMIC DNA]</scope>
    <source>
        <strain evidence="4 5">Pan54</strain>
    </source>
</reference>
<dbReference type="SUPFAM" id="SSF51905">
    <property type="entry name" value="FAD/NAD(P)-binding domain"/>
    <property type="match status" value="1"/>
</dbReference>
<keyword evidence="5" id="KW-1185">Reference proteome</keyword>
<dbReference type="Pfam" id="PF01593">
    <property type="entry name" value="Amino_oxidase"/>
    <property type="match status" value="1"/>
</dbReference>
<dbReference type="EC" id="1.3.99.31" evidence="4"/>
<evidence type="ECO:0000313" key="5">
    <source>
        <dbReference type="Proteomes" id="UP000316095"/>
    </source>
</evidence>
<dbReference type="Proteomes" id="UP000316095">
    <property type="component" value="Unassembled WGS sequence"/>
</dbReference>
<gene>
    <name evidence="4" type="primary">crtI</name>
    <name evidence="4" type="ORF">Pan54_09810</name>
</gene>
<keyword evidence="2 4" id="KW-0560">Oxidoreductase</keyword>
<organism evidence="4 5">
    <name type="scientific">Rubinisphaera italica</name>
    <dbReference type="NCBI Taxonomy" id="2527969"/>
    <lineage>
        <taxon>Bacteria</taxon>
        <taxon>Pseudomonadati</taxon>
        <taxon>Planctomycetota</taxon>
        <taxon>Planctomycetia</taxon>
        <taxon>Planctomycetales</taxon>
        <taxon>Planctomycetaceae</taxon>
        <taxon>Rubinisphaera</taxon>
    </lineage>
</organism>
<dbReference type="PANTHER" id="PTHR43734:SF7">
    <property type="entry name" value="4,4'-DIAPONEUROSPORENE OXYGENASE"/>
    <property type="match status" value="1"/>
</dbReference>
<dbReference type="Gene3D" id="3.50.50.60">
    <property type="entry name" value="FAD/NAD(P)-binding domain"/>
    <property type="match status" value="2"/>
</dbReference>
<dbReference type="InterPro" id="IPR036188">
    <property type="entry name" value="FAD/NAD-bd_sf"/>
</dbReference>
<name>A0A5C5XAT0_9PLAN</name>
<sequence>MHYETIIIGAGLSGLAAGIRLAYFDQSVCILERHTTIGGLNSFYRLRGRNHDVGLHAVTNFAKPGTKSGPLSKLLRQLRLSWDDFSLCEQNGSSVVFPGASLKFDNDFSLLESEVAESFPQQIDNFRRLHQFLLEFNELDLSQEAVSARKAVAEFITDPLLLDMLFCPLMFYGSARADDMDLNQFVVMYKSIYMEGFGRPFKGVRPIMKALVRKYKESGGILKLRAGVQEILLDGNRAVGVRLDDGTEIAADRVLSSAGLAETSNLCKDQLPIEPSERQPGVVTFNEMIDVIDTEPADLGHDQTIIFFSETEEFHYQKPDQPCDLRSGIICSPNNFQYGERLEEGIVRITALANHDYWLGLEDDAYQAAKQVWADKIRETSLKYLPDYRSHILDTDSFTPRTIKRFTWHENGCVYGAPVKRLDGTTGIDHLYLCGTDQGFLGIIGSMLSGITMANNHCLMG</sequence>
<evidence type="ECO:0000259" key="3">
    <source>
        <dbReference type="Pfam" id="PF01593"/>
    </source>
</evidence>
<feature type="domain" description="Amine oxidase" evidence="3">
    <location>
        <begin position="12"/>
        <end position="278"/>
    </location>
</feature>
<evidence type="ECO:0000256" key="1">
    <source>
        <dbReference type="ARBA" id="ARBA00006046"/>
    </source>
</evidence>
<dbReference type="AlphaFoldDB" id="A0A5C5XAT0"/>
<protein>
    <submittedName>
        <fullName evidence="4">Phytoene desaturase (Lycopene-forming)</fullName>
        <ecNumber evidence="4">1.3.99.31</ecNumber>
    </submittedName>
</protein>
<dbReference type="InterPro" id="IPR002937">
    <property type="entry name" value="Amino_oxidase"/>
</dbReference>
<accession>A0A5C5XAT0</accession>
<dbReference type="EMBL" id="SJPG01000001">
    <property type="protein sequence ID" value="TWT60267.1"/>
    <property type="molecule type" value="Genomic_DNA"/>
</dbReference>
<comment type="similarity">
    <text evidence="1">Belongs to the carotenoid/retinoid oxidoreductase family.</text>
</comment>
<evidence type="ECO:0000313" key="4">
    <source>
        <dbReference type="EMBL" id="TWT60267.1"/>
    </source>
</evidence>
<dbReference type="PANTHER" id="PTHR43734">
    <property type="entry name" value="PHYTOENE DESATURASE"/>
    <property type="match status" value="1"/>
</dbReference>